<feature type="non-terminal residue" evidence="2">
    <location>
        <position position="79"/>
    </location>
</feature>
<evidence type="ECO:0000313" key="3">
    <source>
        <dbReference type="Proteomes" id="UP000216133"/>
    </source>
</evidence>
<dbReference type="Pfam" id="PF21348">
    <property type="entry name" value="RGL11_C"/>
    <property type="match status" value="1"/>
</dbReference>
<sequence>TADVDNDGKQEIIYGSATIDHDGTLLYSSSDVMPPESATPGVTAGLGHGDALHVADIDPVRSGLEIFMVHEGGAYAPYG</sequence>
<proteinExistence type="predicted"/>
<accession>A0A268R138</accession>
<comment type="caution">
    <text evidence="2">The sequence shown here is derived from an EMBL/GenBank/DDBJ whole genome shotgun (WGS) entry which is preliminary data.</text>
</comment>
<dbReference type="AlphaFoldDB" id="A0A268R138"/>
<organism evidence="2 3">
    <name type="scientific">Shouchella clausii</name>
    <name type="common">Alkalihalobacillus clausii</name>
    <dbReference type="NCBI Taxonomy" id="79880"/>
    <lineage>
        <taxon>Bacteria</taxon>
        <taxon>Bacillati</taxon>
        <taxon>Bacillota</taxon>
        <taxon>Bacilli</taxon>
        <taxon>Bacillales</taxon>
        <taxon>Bacillaceae</taxon>
        <taxon>Shouchella</taxon>
    </lineage>
</organism>
<reference evidence="2 3" key="1">
    <citation type="submission" date="2017-07" db="EMBL/GenBank/DDBJ databases">
        <title>Isolation and whole genome analysis of endospore-forming bacteria from heroin.</title>
        <authorList>
            <person name="Kalinowski J."/>
            <person name="Ahrens B."/>
            <person name="Al-Dilaimi A."/>
            <person name="Winkler A."/>
            <person name="Wibberg D."/>
            <person name="Schleenbecker U."/>
            <person name="Ruckert C."/>
            <person name="Wolfel R."/>
            <person name="Grass G."/>
        </authorList>
    </citation>
    <scope>NUCLEOTIDE SEQUENCE [LARGE SCALE GENOMIC DNA]</scope>
    <source>
        <strain evidence="2 3">7523-2</strain>
    </source>
</reference>
<feature type="domain" description="Rhamnogalacturonan lyase family 11 C-terminal" evidence="1">
    <location>
        <begin position="2"/>
        <end position="72"/>
    </location>
</feature>
<evidence type="ECO:0000313" key="2">
    <source>
        <dbReference type="EMBL" id="PAF13221.1"/>
    </source>
</evidence>
<protein>
    <recommendedName>
        <fullName evidence="1">Rhamnogalacturonan lyase family 11 C-terminal domain-containing protein</fullName>
    </recommendedName>
</protein>
<feature type="non-terminal residue" evidence="2">
    <location>
        <position position="1"/>
    </location>
</feature>
<dbReference type="PANTHER" id="PTHR43118:SF1">
    <property type="entry name" value="RHAMNOGALACTURONAN LYASE (EUROFUNG)"/>
    <property type="match status" value="1"/>
</dbReference>
<dbReference type="PANTHER" id="PTHR43118">
    <property type="entry name" value="RHAMNOGALACTURONAN LYASE (EUROFUNG)"/>
    <property type="match status" value="1"/>
</dbReference>
<name>A0A268R138_SHOCL</name>
<dbReference type="InterPro" id="IPR028994">
    <property type="entry name" value="Integrin_alpha_N"/>
</dbReference>
<dbReference type="InterPro" id="IPR049366">
    <property type="entry name" value="RGL11_C"/>
</dbReference>
<gene>
    <name evidence="2" type="ORF">CHH61_24810</name>
</gene>
<dbReference type="InterPro" id="IPR034641">
    <property type="entry name" value="RGL11"/>
</dbReference>
<dbReference type="SUPFAM" id="SSF69318">
    <property type="entry name" value="Integrin alpha N-terminal domain"/>
    <property type="match status" value="1"/>
</dbReference>
<dbReference type="Proteomes" id="UP000216133">
    <property type="component" value="Unassembled WGS sequence"/>
</dbReference>
<evidence type="ECO:0000259" key="1">
    <source>
        <dbReference type="Pfam" id="PF21348"/>
    </source>
</evidence>
<dbReference type="EMBL" id="NPBS01000626">
    <property type="protein sequence ID" value="PAF13221.1"/>
    <property type="molecule type" value="Genomic_DNA"/>
</dbReference>